<dbReference type="InterPro" id="IPR004358">
    <property type="entry name" value="Sig_transdc_His_kin-like_C"/>
</dbReference>
<keyword evidence="17" id="KW-1185">Reference proteome</keyword>
<dbReference type="STRING" id="1300344.I598_1513"/>
<keyword evidence="13 14" id="KW-0472">Membrane</keyword>
<dbReference type="Pfam" id="PF00512">
    <property type="entry name" value="HisKA"/>
    <property type="match status" value="1"/>
</dbReference>
<dbReference type="AlphaFoldDB" id="A0A168F8X2"/>
<evidence type="ECO:0000259" key="15">
    <source>
        <dbReference type="PROSITE" id="PS50109"/>
    </source>
</evidence>
<gene>
    <name evidence="16" type="primary">kdpD</name>
    <name evidence="16" type="ORF">I598_1513</name>
</gene>
<feature type="transmembrane region" description="Helical" evidence="14">
    <location>
        <begin position="386"/>
        <end position="406"/>
    </location>
</feature>
<dbReference type="InterPro" id="IPR014729">
    <property type="entry name" value="Rossmann-like_a/b/a_fold"/>
</dbReference>
<dbReference type="Gene3D" id="3.30.565.10">
    <property type="entry name" value="Histidine kinase-like ATPase, C-terminal domain"/>
    <property type="match status" value="1"/>
</dbReference>
<evidence type="ECO:0000256" key="7">
    <source>
        <dbReference type="ARBA" id="ARBA00022692"/>
    </source>
</evidence>
<accession>A0A168F8X2</accession>
<dbReference type="OrthoDB" id="9806130at2"/>
<dbReference type="SMART" id="SM00387">
    <property type="entry name" value="HATPase_c"/>
    <property type="match status" value="1"/>
</dbReference>
<evidence type="ECO:0000256" key="6">
    <source>
        <dbReference type="ARBA" id="ARBA00022679"/>
    </source>
</evidence>
<evidence type="ECO:0000256" key="9">
    <source>
        <dbReference type="ARBA" id="ARBA00022777"/>
    </source>
</evidence>
<comment type="subcellular location">
    <subcellularLocation>
        <location evidence="3">Cell membrane</location>
    </subcellularLocation>
    <subcellularLocation>
        <location evidence="2">Membrane</location>
        <topology evidence="2">Multi-pass membrane protein</topology>
    </subcellularLocation>
</comment>
<evidence type="ECO:0000256" key="12">
    <source>
        <dbReference type="ARBA" id="ARBA00023012"/>
    </source>
</evidence>
<dbReference type="Gene3D" id="1.20.120.620">
    <property type="entry name" value="Backbone structure of the membrane domain of e. Coli histidine kinase receptor kdpd"/>
    <property type="match status" value="1"/>
</dbReference>
<dbReference type="Gene3D" id="1.10.287.130">
    <property type="match status" value="1"/>
</dbReference>
<dbReference type="PANTHER" id="PTHR45569">
    <property type="entry name" value="SENSOR PROTEIN KDPD"/>
    <property type="match status" value="1"/>
</dbReference>
<name>A0A168F8X2_9MICO</name>
<keyword evidence="5" id="KW-0597">Phosphoprotein</keyword>
<dbReference type="SMART" id="SM00388">
    <property type="entry name" value="HisKA"/>
    <property type="match status" value="1"/>
</dbReference>
<dbReference type="Pfam" id="PF00582">
    <property type="entry name" value="Usp"/>
    <property type="match status" value="1"/>
</dbReference>
<dbReference type="GO" id="GO:0005886">
    <property type="term" value="C:plasma membrane"/>
    <property type="evidence" value="ECO:0007669"/>
    <property type="project" value="UniProtKB-SubCell"/>
</dbReference>
<dbReference type="SUPFAM" id="SSF47384">
    <property type="entry name" value="Homodimeric domain of signal transducing histidine kinase"/>
    <property type="match status" value="1"/>
</dbReference>
<dbReference type="CDD" id="cd00082">
    <property type="entry name" value="HisKA"/>
    <property type="match status" value="1"/>
</dbReference>
<dbReference type="InterPro" id="IPR052023">
    <property type="entry name" value="Histidine_kinase_KdpD"/>
</dbReference>
<dbReference type="Gene3D" id="3.40.50.300">
    <property type="entry name" value="P-loop containing nucleotide triphosphate hydrolases"/>
    <property type="match status" value="1"/>
</dbReference>
<keyword evidence="7 14" id="KW-0812">Transmembrane</keyword>
<proteinExistence type="predicted"/>
<organism evidence="16 17">
    <name type="scientific">Isoptericola dokdonensis DS-3</name>
    <dbReference type="NCBI Taxonomy" id="1300344"/>
    <lineage>
        <taxon>Bacteria</taxon>
        <taxon>Bacillati</taxon>
        <taxon>Actinomycetota</taxon>
        <taxon>Actinomycetes</taxon>
        <taxon>Micrococcales</taxon>
        <taxon>Promicromonosporaceae</taxon>
        <taxon>Isoptericola</taxon>
    </lineage>
</organism>
<dbReference type="Pfam" id="PF02702">
    <property type="entry name" value="KdpD"/>
    <property type="match status" value="1"/>
</dbReference>
<keyword evidence="12" id="KW-0902">Two-component regulatory system</keyword>
<dbReference type="EMBL" id="CP014209">
    <property type="protein sequence ID" value="ANC31066.1"/>
    <property type="molecule type" value="Genomic_DNA"/>
</dbReference>
<keyword evidence="9" id="KW-0418">Kinase</keyword>
<evidence type="ECO:0000256" key="10">
    <source>
        <dbReference type="ARBA" id="ARBA00022840"/>
    </source>
</evidence>
<dbReference type="Pfam" id="PF02518">
    <property type="entry name" value="HATPase_c"/>
    <property type="match status" value="1"/>
</dbReference>
<feature type="domain" description="Histidine kinase" evidence="15">
    <location>
        <begin position="627"/>
        <end position="833"/>
    </location>
</feature>
<reference evidence="16 17" key="1">
    <citation type="submission" date="2016-01" db="EMBL/GenBank/DDBJ databases">
        <title>Complete genome sequence of a soil Actinobacterium, Isoptericola dokdonensis DS-3.</title>
        <authorList>
            <person name="Kwon S.-K."/>
            <person name="Kim J.F."/>
        </authorList>
    </citation>
    <scope>NUCLEOTIDE SEQUENCE [LARGE SCALE GENOMIC DNA]</scope>
    <source>
        <strain evidence="16 17">DS-3</strain>
    </source>
</reference>
<evidence type="ECO:0000256" key="3">
    <source>
        <dbReference type="ARBA" id="ARBA00004236"/>
    </source>
</evidence>
<comment type="catalytic activity">
    <reaction evidence="1">
        <text>ATP + protein L-histidine = ADP + protein N-phospho-L-histidine.</text>
        <dbReference type="EC" id="2.7.13.3"/>
    </reaction>
</comment>
<dbReference type="InterPro" id="IPR003594">
    <property type="entry name" value="HATPase_dom"/>
</dbReference>
<evidence type="ECO:0000313" key="17">
    <source>
        <dbReference type="Proteomes" id="UP000076794"/>
    </source>
</evidence>
<dbReference type="Pfam" id="PF13493">
    <property type="entry name" value="DUF4118"/>
    <property type="match status" value="1"/>
</dbReference>
<evidence type="ECO:0000256" key="14">
    <source>
        <dbReference type="SAM" id="Phobius"/>
    </source>
</evidence>
<protein>
    <recommendedName>
        <fullName evidence="4">histidine kinase</fullName>
        <ecNumber evidence="4">2.7.13.3</ecNumber>
    </recommendedName>
</protein>
<dbReference type="RefSeq" id="WP_068202435.1">
    <property type="nucleotide sequence ID" value="NZ_CP014209.1"/>
</dbReference>
<evidence type="ECO:0000256" key="4">
    <source>
        <dbReference type="ARBA" id="ARBA00012438"/>
    </source>
</evidence>
<dbReference type="InterPro" id="IPR036097">
    <property type="entry name" value="HisK_dim/P_sf"/>
</dbReference>
<dbReference type="PATRIC" id="fig|1300344.3.peg.1519"/>
<evidence type="ECO:0000256" key="1">
    <source>
        <dbReference type="ARBA" id="ARBA00000085"/>
    </source>
</evidence>
<dbReference type="InterPro" id="IPR036890">
    <property type="entry name" value="HATPase_C_sf"/>
</dbReference>
<evidence type="ECO:0000256" key="5">
    <source>
        <dbReference type="ARBA" id="ARBA00022553"/>
    </source>
</evidence>
<keyword evidence="11 14" id="KW-1133">Transmembrane helix</keyword>
<dbReference type="InterPro" id="IPR027417">
    <property type="entry name" value="P-loop_NTPase"/>
</dbReference>
<dbReference type="GO" id="GO:0005737">
    <property type="term" value="C:cytoplasm"/>
    <property type="evidence" value="ECO:0007669"/>
    <property type="project" value="UniProtKB-ARBA"/>
</dbReference>
<dbReference type="PANTHER" id="PTHR45569:SF1">
    <property type="entry name" value="SENSOR PROTEIN KDPD"/>
    <property type="match status" value="1"/>
</dbReference>
<sequence>MTAQPSAGRRRGRLTVYLGAAPGVGKTFAMLDEAERRRTRGTDVVVGLVETHGRAGTAAKLGDLEVVPRRAVDHRGATLTELDVDAVLARAPEVVLVDELAHTNAPGSAHPKRWQDVHVLLDAGIDVVTTVNVQHLASLTDDVEAITGARQRETVPDQVVRDADQIQLVDLSPQQLRRRLAHGNVYRPEQIDASLGRYFREGNLTALRELALLWLADRVDDALTRYRADHDIAGTWPARERVVVAVTGGDESETLLRRAARIVQRAAGSELLAVHVLPTDGLPAAPPAAIAAQRALVEALDGTFHTVVGEDVPSAVVDFARGVNATMIVVGVSRHSRWRQALLGSSSAEIARLSGAIDVHLVTHEHARRGARRAARPSSLSARRRAVGWAVALLAPVTLTLGLLALGSADDSLSTELLLFLAGVVAVALVGGRRPSVAAAVASFLCLNWFFTEPTGRLTIAEPENALALVVFVLVAVAVASVVDLAARRSEQAYRARAEASTLAALSRSVLSGEDTALAVVERLATTFGLEEVRLEHRADERAAWDVVASTRRGPGTGSRDVTEVRVDDTRRLVLVGRPLPAGDRQVLEAFGSQTAIVLEHRRLREQAAAATELEHAEATRTALLAAVSHDLRTPLTAIRTAVDGLAAPDVDLDPEDTDALTATIQESTGRLERLIDNLLDLSRLQTGSVRPVLRATSLEEVVPLAVEPWLADVVLDVPEDLPLVRTDGGLLERTVANLVSNAVRHSPAGVRVAASATGTEVEVRVVDTGPGVPDDRKGSMFQPFQRLDDTGTGLGLGLAVADGLARAVGATVTAEDTPGGGLTMLVTVPRADAPEGRP</sequence>
<dbReference type="InterPro" id="IPR025201">
    <property type="entry name" value="KdpD_TM"/>
</dbReference>
<evidence type="ECO:0000256" key="8">
    <source>
        <dbReference type="ARBA" id="ARBA00022741"/>
    </source>
</evidence>
<dbReference type="Proteomes" id="UP000076794">
    <property type="component" value="Chromosome"/>
</dbReference>
<feature type="transmembrane region" description="Helical" evidence="14">
    <location>
        <begin position="466"/>
        <end position="487"/>
    </location>
</feature>
<dbReference type="InterPro" id="IPR038318">
    <property type="entry name" value="KdpD_sf"/>
</dbReference>
<feature type="transmembrane region" description="Helical" evidence="14">
    <location>
        <begin position="412"/>
        <end position="430"/>
    </location>
</feature>
<dbReference type="SUPFAM" id="SSF55874">
    <property type="entry name" value="ATPase domain of HSP90 chaperone/DNA topoisomerase II/histidine kinase"/>
    <property type="match status" value="1"/>
</dbReference>
<dbReference type="PROSITE" id="PS50109">
    <property type="entry name" value="HIS_KIN"/>
    <property type="match status" value="1"/>
</dbReference>
<dbReference type="Gene3D" id="3.40.50.620">
    <property type="entry name" value="HUPs"/>
    <property type="match status" value="1"/>
</dbReference>
<dbReference type="KEGG" id="ido:I598_1513"/>
<dbReference type="InterPro" id="IPR003661">
    <property type="entry name" value="HisK_dim/P_dom"/>
</dbReference>
<dbReference type="InterPro" id="IPR005467">
    <property type="entry name" value="His_kinase_dom"/>
</dbReference>
<dbReference type="GO" id="GO:0005524">
    <property type="term" value="F:ATP binding"/>
    <property type="evidence" value="ECO:0007669"/>
    <property type="project" value="UniProtKB-KW"/>
</dbReference>
<dbReference type="EC" id="2.7.13.3" evidence="4"/>
<keyword evidence="6 16" id="KW-0808">Transferase</keyword>
<keyword evidence="10" id="KW-0067">ATP-binding</keyword>
<dbReference type="FunFam" id="3.40.50.300:FF:000483">
    <property type="entry name" value="Sensor histidine kinase KdpD"/>
    <property type="match status" value="1"/>
</dbReference>
<evidence type="ECO:0000256" key="2">
    <source>
        <dbReference type="ARBA" id="ARBA00004141"/>
    </source>
</evidence>
<evidence type="ECO:0000256" key="13">
    <source>
        <dbReference type="ARBA" id="ARBA00023136"/>
    </source>
</evidence>
<dbReference type="InterPro" id="IPR006016">
    <property type="entry name" value="UspA"/>
</dbReference>
<evidence type="ECO:0000313" key="16">
    <source>
        <dbReference type="EMBL" id="ANC31066.1"/>
    </source>
</evidence>
<dbReference type="InterPro" id="IPR003852">
    <property type="entry name" value="Sig_transdc_His_kinase_KdpD_N"/>
</dbReference>
<dbReference type="PRINTS" id="PR00344">
    <property type="entry name" value="BCTRLSENSOR"/>
</dbReference>
<dbReference type="SUPFAM" id="SSF52402">
    <property type="entry name" value="Adenine nucleotide alpha hydrolases-like"/>
    <property type="match status" value="1"/>
</dbReference>
<evidence type="ECO:0000256" key="11">
    <source>
        <dbReference type="ARBA" id="ARBA00022989"/>
    </source>
</evidence>
<dbReference type="GO" id="GO:0000155">
    <property type="term" value="F:phosphorelay sensor kinase activity"/>
    <property type="evidence" value="ECO:0007669"/>
    <property type="project" value="InterPro"/>
</dbReference>
<keyword evidence="8" id="KW-0547">Nucleotide-binding</keyword>